<protein>
    <submittedName>
        <fullName evidence="1">Uncharacterized protein</fullName>
    </submittedName>
</protein>
<dbReference type="EMBL" id="JAYMYQ010000023">
    <property type="protein sequence ID" value="KAK7298984.1"/>
    <property type="molecule type" value="Genomic_DNA"/>
</dbReference>
<sequence length="189" mass="21778">MAGKRADRLYKLDLGDSLPMIPISLILDKVKLFVGDGNLYRLISDFLNIPIYDDFGNRRFDVSLPPIGELTRVIFNIVLIDVFDREFTKRFPGIEIQIYRFVNEVFISTRENDQVTFDVDALYKLLNDLQLVGTIHSIGPGDDCHIIYNRRVVIVDNTGKAVLRENPEAKSSDYRIKRELYCIYAIARS</sequence>
<evidence type="ECO:0000313" key="3">
    <source>
        <dbReference type="Proteomes" id="UP001367508"/>
    </source>
</evidence>
<proteinExistence type="predicted"/>
<reference evidence="1 3" key="1">
    <citation type="submission" date="2024-01" db="EMBL/GenBank/DDBJ databases">
        <title>The genomes of 5 underutilized Papilionoideae crops provide insights into root nodulation and disease resistanc.</title>
        <authorList>
            <person name="Jiang F."/>
        </authorList>
    </citation>
    <scope>NUCLEOTIDE SEQUENCE [LARGE SCALE GENOMIC DNA]</scope>
    <source>
        <strain evidence="1">LVBAO_FW01</strain>
        <tissue evidence="1">Leaves</tissue>
    </source>
</reference>
<evidence type="ECO:0000313" key="1">
    <source>
        <dbReference type="EMBL" id="KAK7298871.1"/>
    </source>
</evidence>
<organism evidence="1 3">
    <name type="scientific">Canavalia gladiata</name>
    <name type="common">Sword bean</name>
    <name type="synonym">Dolichos gladiatus</name>
    <dbReference type="NCBI Taxonomy" id="3824"/>
    <lineage>
        <taxon>Eukaryota</taxon>
        <taxon>Viridiplantae</taxon>
        <taxon>Streptophyta</taxon>
        <taxon>Embryophyta</taxon>
        <taxon>Tracheophyta</taxon>
        <taxon>Spermatophyta</taxon>
        <taxon>Magnoliopsida</taxon>
        <taxon>eudicotyledons</taxon>
        <taxon>Gunneridae</taxon>
        <taxon>Pentapetalae</taxon>
        <taxon>rosids</taxon>
        <taxon>fabids</taxon>
        <taxon>Fabales</taxon>
        <taxon>Fabaceae</taxon>
        <taxon>Papilionoideae</taxon>
        <taxon>50 kb inversion clade</taxon>
        <taxon>NPAAA clade</taxon>
        <taxon>indigoferoid/millettioid clade</taxon>
        <taxon>Phaseoleae</taxon>
        <taxon>Canavalia</taxon>
    </lineage>
</organism>
<gene>
    <name evidence="1" type="ORF">VNO77_46190</name>
    <name evidence="2" type="ORF">VNO77_46308</name>
</gene>
<comment type="caution">
    <text evidence="1">The sequence shown here is derived from an EMBL/GenBank/DDBJ whole genome shotgun (WGS) entry which is preliminary data.</text>
</comment>
<name>A0AAN9JIL5_CANGL</name>
<dbReference type="Proteomes" id="UP001367508">
    <property type="component" value="Unassembled WGS sequence"/>
</dbReference>
<dbReference type="AlphaFoldDB" id="A0AAN9JIL5"/>
<dbReference type="EMBL" id="JAYMYQ010000023">
    <property type="protein sequence ID" value="KAK7298871.1"/>
    <property type="molecule type" value="Genomic_DNA"/>
</dbReference>
<accession>A0AAN9JIL5</accession>
<keyword evidence="3" id="KW-1185">Reference proteome</keyword>
<evidence type="ECO:0000313" key="2">
    <source>
        <dbReference type="EMBL" id="KAK7298984.1"/>
    </source>
</evidence>